<protein>
    <submittedName>
        <fullName evidence="1">Uncharacterized protein</fullName>
    </submittedName>
</protein>
<keyword evidence="2" id="KW-1185">Reference proteome</keyword>
<gene>
    <name evidence="1" type="ORF">GCM10017764_20410</name>
</gene>
<reference evidence="2" key="1">
    <citation type="journal article" date="2019" name="Int. J. Syst. Evol. Microbiol.">
        <title>The Global Catalogue of Microorganisms (GCM) 10K type strain sequencing project: providing services to taxonomists for standard genome sequencing and annotation.</title>
        <authorList>
            <consortium name="The Broad Institute Genomics Platform"/>
            <consortium name="The Broad Institute Genome Sequencing Center for Infectious Disease"/>
            <person name="Wu L."/>
            <person name="Ma J."/>
        </authorList>
    </citation>
    <scope>NUCLEOTIDE SEQUENCE [LARGE SCALE GENOMIC DNA]</scope>
    <source>
        <strain evidence="2">CGMCC 1.12966</strain>
    </source>
</reference>
<evidence type="ECO:0000313" key="2">
    <source>
        <dbReference type="Proteomes" id="UP000620550"/>
    </source>
</evidence>
<name>A0ABQ3HXB7_9SPHI</name>
<sequence length="116" mass="13655">MKGFEIRCSDRTFIVSAEPWTAVLIYQRYGYYYVDLEGWEIKPEERIIPRKRFSLTLPSDTIIQVDFKIIEKTTVSKLSNNVVEAVDFFPLVEEDFQQMTAKFHTLEALLRKEGII</sequence>
<dbReference type="Proteomes" id="UP000620550">
    <property type="component" value="Unassembled WGS sequence"/>
</dbReference>
<accession>A0ABQ3HXB7</accession>
<proteinExistence type="predicted"/>
<comment type="caution">
    <text evidence="1">The sequence shown here is derived from an EMBL/GenBank/DDBJ whole genome shotgun (WGS) entry which is preliminary data.</text>
</comment>
<dbReference type="RefSeq" id="WP_189626564.1">
    <property type="nucleotide sequence ID" value="NZ_BNAF01000007.1"/>
</dbReference>
<evidence type="ECO:0000313" key="1">
    <source>
        <dbReference type="EMBL" id="GHE37109.1"/>
    </source>
</evidence>
<organism evidence="1 2">
    <name type="scientific">Sphingobacterium griseoflavum</name>
    <dbReference type="NCBI Taxonomy" id="1474952"/>
    <lineage>
        <taxon>Bacteria</taxon>
        <taxon>Pseudomonadati</taxon>
        <taxon>Bacteroidota</taxon>
        <taxon>Sphingobacteriia</taxon>
        <taxon>Sphingobacteriales</taxon>
        <taxon>Sphingobacteriaceae</taxon>
        <taxon>Sphingobacterium</taxon>
    </lineage>
</organism>
<dbReference type="EMBL" id="BNAF01000007">
    <property type="protein sequence ID" value="GHE37109.1"/>
    <property type="molecule type" value="Genomic_DNA"/>
</dbReference>